<keyword evidence="3" id="KW-1185">Reference proteome</keyword>
<evidence type="ECO:0000313" key="2">
    <source>
        <dbReference type="EMBL" id="EUC27199.1"/>
    </source>
</evidence>
<evidence type="ECO:0000313" key="3">
    <source>
        <dbReference type="Proteomes" id="UP000053841"/>
    </source>
</evidence>
<accession>W6XWU7</accession>
<sequence>MRSGANTAKMAKVVERGVWQKGVAGVEDATSDGFRESRASAERSGCEDRTPEQESSDKAEAQRRRPEIWARTRVLAIRAARRPTGPRPVDRRATSTPSAVLLQRASRSHAQAHAMQTLERCGYADERLTGSRSFASFLGATCV</sequence>
<protein>
    <submittedName>
        <fullName evidence="2">Uncharacterized protein</fullName>
    </submittedName>
</protein>
<dbReference type="EMBL" id="KI964982">
    <property type="protein sequence ID" value="EUC27199.1"/>
    <property type="molecule type" value="Genomic_DNA"/>
</dbReference>
<dbReference type="OrthoDB" id="10361394at2759"/>
<dbReference type="HOGENOM" id="CLU_117723_0_0_1"/>
<feature type="compositionally biased region" description="Basic and acidic residues" evidence="1">
    <location>
        <begin position="33"/>
        <end position="70"/>
    </location>
</feature>
<gene>
    <name evidence="2" type="ORF">COCCADRAFT_42000</name>
</gene>
<dbReference type="GeneID" id="19149615"/>
<reference evidence="2 3" key="1">
    <citation type="journal article" date="2013" name="PLoS Genet.">
        <title>Comparative genome structure, secondary metabolite, and effector coding capacity across Cochliobolus pathogens.</title>
        <authorList>
            <person name="Condon B.J."/>
            <person name="Leng Y."/>
            <person name="Wu D."/>
            <person name="Bushley K.E."/>
            <person name="Ohm R.A."/>
            <person name="Otillar R."/>
            <person name="Martin J."/>
            <person name="Schackwitz W."/>
            <person name="Grimwood J."/>
            <person name="MohdZainudin N."/>
            <person name="Xue C."/>
            <person name="Wang R."/>
            <person name="Manning V.A."/>
            <person name="Dhillon B."/>
            <person name="Tu Z.J."/>
            <person name="Steffenson B.J."/>
            <person name="Salamov A."/>
            <person name="Sun H."/>
            <person name="Lowry S."/>
            <person name="LaButti K."/>
            <person name="Han J."/>
            <person name="Copeland A."/>
            <person name="Lindquist E."/>
            <person name="Barry K."/>
            <person name="Schmutz J."/>
            <person name="Baker S.E."/>
            <person name="Ciuffetti L.M."/>
            <person name="Grigoriev I.V."/>
            <person name="Zhong S."/>
            <person name="Turgeon B.G."/>
        </authorList>
    </citation>
    <scope>NUCLEOTIDE SEQUENCE [LARGE SCALE GENOMIC DNA]</scope>
    <source>
        <strain evidence="2 3">26-R-13</strain>
    </source>
</reference>
<dbReference type="KEGG" id="bze:COCCADRAFT_42000"/>
<feature type="region of interest" description="Disordered" evidence="1">
    <location>
        <begin position="1"/>
        <end position="98"/>
    </location>
</feature>
<name>W6XWU7_COCC2</name>
<proteinExistence type="predicted"/>
<evidence type="ECO:0000256" key="1">
    <source>
        <dbReference type="SAM" id="MobiDB-lite"/>
    </source>
</evidence>
<dbReference type="RefSeq" id="XP_007718496.1">
    <property type="nucleotide sequence ID" value="XM_007720306.1"/>
</dbReference>
<organism evidence="2 3">
    <name type="scientific">Cochliobolus carbonum (strain 26-R-13)</name>
    <name type="common">Maize leaf spot fungus</name>
    <name type="synonym">Bipolaris zeicola</name>
    <dbReference type="NCBI Taxonomy" id="930089"/>
    <lineage>
        <taxon>Eukaryota</taxon>
        <taxon>Fungi</taxon>
        <taxon>Dikarya</taxon>
        <taxon>Ascomycota</taxon>
        <taxon>Pezizomycotina</taxon>
        <taxon>Dothideomycetes</taxon>
        <taxon>Pleosporomycetidae</taxon>
        <taxon>Pleosporales</taxon>
        <taxon>Pleosporineae</taxon>
        <taxon>Pleosporaceae</taxon>
        <taxon>Bipolaris</taxon>
    </lineage>
</organism>
<dbReference type="Proteomes" id="UP000053841">
    <property type="component" value="Unassembled WGS sequence"/>
</dbReference>
<dbReference type="AlphaFoldDB" id="W6XWU7"/>